<dbReference type="Pfam" id="PF13445">
    <property type="entry name" value="zf-RING_UBOX"/>
    <property type="match status" value="1"/>
</dbReference>
<dbReference type="PROSITE" id="PS50089">
    <property type="entry name" value="ZF_RING_2"/>
    <property type="match status" value="1"/>
</dbReference>
<dbReference type="Gene3D" id="3.30.160.60">
    <property type="entry name" value="Classic Zinc Finger"/>
    <property type="match status" value="1"/>
</dbReference>
<dbReference type="SMART" id="SM00589">
    <property type="entry name" value="PRY"/>
    <property type="match status" value="1"/>
</dbReference>
<dbReference type="InterPro" id="IPR013083">
    <property type="entry name" value="Znf_RING/FYVE/PHD"/>
</dbReference>
<dbReference type="InterPro" id="IPR013320">
    <property type="entry name" value="ConA-like_dom_sf"/>
</dbReference>
<evidence type="ECO:0000313" key="17">
    <source>
        <dbReference type="Xenbase" id="XB-GENE-29082707"/>
    </source>
</evidence>
<dbReference type="InterPro" id="IPR043136">
    <property type="entry name" value="B30.2/SPRY_sf"/>
</dbReference>
<dbReference type="PROSITE" id="PS50119">
    <property type="entry name" value="ZF_BBOX"/>
    <property type="match status" value="1"/>
</dbReference>
<dbReference type="OMA" id="EYSAIHN"/>
<dbReference type="KEGG" id="xtr:100495443"/>
<dbReference type="GO" id="GO:0045087">
    <property type="term" value="P:innate immune response"/>
    <property type="evidence" value="ECO:0007669"/>
    <property type="project" value="UniProtKB-KW"/>
</dbReference>
<dbReference type="Gene3D" id="3.30.40.10">
    <property type="entry name" value="Zinc/RING finger domain, C3HC4 (zinc finger)"/>
    <property type="match status" value="1"/>
</dbReference>
<dbReference type="PROSITE" id="PS50188">
    <property type="entry name" value="B302_SPRY"/>
    <property type="match status" value="1"/>
</dbReference>
<dbReference type="InterPro" id="IPR003649">
    <property type="entry name" value="Bbox_C"/>
</dbReference>
<feature type="domain" description="RING-type" evidence="11">
    <location>
        <begin position="36"/>
        <end position="79"/>
    </location>
</feature>
<evidence type="ECO:0000256" key="8">
    <source>
        <dbReference type="PROSITE-ProRule" id="PRU00024"/>
    </source>
</evidence>
<name>F7CTL7_XENTR</name>
<dbReference type="RefSeq" id="XP_002943039.2">
    <property type="nucleotide sequence ID" value="XM_002942993.5"/>
</dbReference>
<evidence type="ECO:0000256" key="10">
    <source>
        <dbReference type="SAM" id="SignalP"/>
    </source>
</evidence>
<dbReference type="GeneTree" id="ENSGT01030000234583"/>
<dbReference type="AGR" id="Xenbase:XB-GENE-29082707"/>
<dbReference type="PROSITE" id="PS00518">
    <property type="entry name" value="ZF_RING_1"/>
    <property type="match status" value="1"/>
</dbReference>
<dbReference type="Xenbase" id="XB-GENE-29082707">
    <property type="gene designation" value="LOC100495443"/>
</dbReference>
<feature type="domain" description="B box-type" evidence="12">
    <location>
        <begin position="157"/>
        <end position="198"/>
    </location>
</feature>
<sequence>MCNMPRPSVLRLMSYFHFVFLLPAMAAADLREELNCSICLDLYTHPVMLPCGHNFCQGCIKEVLNSQGGSGGYSCPECRAEYQKRPALQRNWTLGNIAERFHSAEPGVTGIPCTYCIGATTPAVRSCLHCETSLCDVHLKIHNKTLDHTLIEPTASPEKKKCRAHKELLIYYCHQDASSLCASCCQTGLHKGHRVDPLNEALEKKKQTLRNLLQTLSAQRADTQNRIQVLQHHKGQAEAEANGEAERVTALFRGIREELEALEKRLLSDISRQKTQMLTQLTDLLQQLEIKKDEMSRKIRHIEELCNMADPLPVLQEPDGVALCGAEGADNDDTRVPAVGHLDGDLISVTLSRGLSDIVAGAKGRIYGQKPTDLSLDPNTAANNVFVSGDLKTATWSEVNLHHTPRAERFEHCQVLSVGHYTSGRHYWEVEASKSGIWRVGVAYAGIDREGDQSCIGDDKKSWCLYMFDGEYSAIHNSQEQQLHPPSPLQRIGIFLDYEAGRLSFYELSEPIRHLHSFSASFTEPLHAALRVYMNGWVSIRT</sequence>
<protein>
    <submittedName>
        <fullName evidence="14 16">E3 ubiquitin/ISG15 ligase TRIM25</fullName>
    </submittedName>
</protein>
<dbReference type="Ensembl" id="ENSXETT00000018292">
    <property type="protein sequence ID" value="ENSXETP00000018292"/>
    <property type="gene ID" value="ENSXETG00000030334"/>
</dbReference>
<dbReference type="InterPro" id="IPR017907">
    <property type="entry name" value="Znf_RING_CS"/>
</dbReference>
<keyword evidence="3 8" id="KW-0863">Zinc-finger</keyword>
<accession>F7CTL7</accession>
<dbReference type="GO" id="GO:0008270">
    <property type="term" value="F:zinc ion binding"/>
    <property type="evidence" value="ECO:0007669"/>
    <property type="project" value="UniProtKB-KW"/>
</dbReference>
<dbReference type="HOGENOM" id="CLU_013137_0_2_1"/>
<evidence type="ECO:0000256" key="3">
    <source>
        <dbReference type="ARBA" id="ARBA00022771"/>
    </source>
</evidence>
<dbReference type="InterPro" id="IPR003877">
    <property type="entry name" value="SPRY_dom"/>
</dbReference>
<feature type="signal peptide" evidence="10">
    <location>
        <begin position="1"/>
        <end position="28"/>
    </location>
</feature>
<dbReference type="CDD" id="cd12891">
    <property type="entry name" value="SPRY_PRY_C-I_2"/>
    <property type="match status" value="1"/>
</dbReference>
<proteinExistence type="predicted"/>
<evidence type="ECO:0000313" key="15">
    <source>
        <dbReference type="Proteomes" id="UP000008143"/>
    </source>
</evidence>
<dbReference type="eggNOG" id="KOG2177">
    <property type="taxonomic scope" value="Eukaryota"/>
</dbReference>
<dbReference type="OrthoDB" id="6270329at2759"/>
<evidence type="ECO:0000256" key="4">
    <source>
        <dbReference type="ARBA" id="ARBA00022786"/>
    </source>
</evidence>
<dbReference type="SUPFAM" id="SSF57845">
    <property type="entry name" value="B-box zinc-binding domain"/>
    <property type="match status" value="1"/>
</dbReference>
<dbReference type="PaxDb" id="8364-ENSXETP00000030423"/>
<keyword evidence="16" id="KW-0436">Ligase</keyword>
<evidence type="ECO:0000259" key="12">
    <source>
        <dbReference type="PROSITE" id="PS50119"/>
    </source>
</evidence>
<evidence type="ECO:0000256" key="7">
    <source>
        <dbReference type="ARBA" id="ARBA00023054"/>
    </source>
</evidence>
<dbReference type="InterPro" id="IPR001870">
    <property type="entry name" value="B30.2/SPRY"/>
</dbReference>
<reference evidence="14" key="1">
    <citation type="journal article" date="2010" name="Science">
        <title>The genome of the Western clawed frog Xenopus tropicalis.</title>
        <authorList>
            <person name="Hellsten U."/>
            <person name="Harland R.M."/>
            <person name="Gilchrist M.J."/>
            <person name="Hendrix D."/>
            <person name="Jurka J."/>
            <person name="Kapitonov V."/>
            <person name="Ovcharenko I."/>
            <person name="Putnam N.H."/>
            <person name="Shu S."/>
            <person name="Taher L."/>
            <person name="Blitz I.L."/>
            <person name="Blumberg B."/>
            <person name="Dichmann D.S."/>
            <person name="Dubchak I."/>
            <person name="Amaya E."/>
            <person name="Detter J.C."/>
            <person name="Fletcher R."/>
            <person name="Gerhard D.S."/>
            <person name="Goodstein D."/>
            <person name="Graves T."/>
            <person name="Grigoriev I.V."/>
            <person name="Grimwood J."/>
            <person name="Kawashima T."/>
            <person name="Lindquist E."/>
            <person name="Lucas S.M."/>
            <person name="Mead P.E."/>
            <person name="Mitros T."/>
            <person name="Ogino H."/>
            <person name="Ohta Y."/>
            <person name="Poliakov A.V."/>
            <person name="Pollet N."/>
            <person name="Robert J."/>
            <person name="Salamov A."/>
            <person name="Sater A.K."/>
            <person name="Schmutz J."/>
            <person name="Terry A."/>
            <person name="Vize P.D."/>
            <person name="Warren W.C."/>
            <person name="Wells D."/>
            <person name="Wills A."/>
            <person name="Wilson R.K."/>
            <person name="Zimmerman L.B."/>
            <person name="Zorn A.M."/>
            <person name="Grainger R."/>
            <person name="Grammer T."/>
            <person name="Khokha M.K."/>
            <person name="Richardson P.M."/>
            <person name="Rokhsar D.S."/>
        </authorList>
    </citation>
    <scope>NUCLEOTIDE SEQUENCE [LARGE SCALE GENOMIC DNA]</scope>
    <source>
        <strain evidence="14">Nigerian</strain>
    </source>
</reference>
<dbReference type="SMART" id="SM00336">
    <property type="entry name" value="BBOX"/>
    <property type="match status" value="1"/>
</dbReference>
<dbReference type="PRINTS" id="PR01407">
    <property type="entry name" value="BUTYPHLNCDUF"/>
</dbReference>
<dbReference type="SUPFAM" id="SSF49899">
    <property type="entry name" value="Concanavalin A-like lectins/glucanases"/>
    <property type="match status" value="1"/>
</dbReference>
<dbReference type="Proteomes" id="UP000008143">
    <property type="component" value="Chromosome 9"/>
</dbReference>
<dbReference type="InterPro" id="IPR051051">
    <property type="entry name" value="E3_ubiq-ligase_TRIM/RNF"/>
</dbReference>
<evidence type="ECO:0000256" key="2">
    <source>
        <dbReference type="ARBA" id="ARBA00022723"/>
    </source>
</evidence>
<organism evidence="14">
    <name type="scientific">Xenopus tropicalis</name>
    <name type="common">Western clawed frog</name>
    <name type="synonym">Silurana tropicalis</name>
    <dbReference type="NCBI Taxonomy" id="8364"/>
    <lineage>
        <taxon>Eukaryota</taxon>
        <taxon>Metazoa</taxon>
        <taxon>Chordata</taxon>
        <taxon>Craniata</taxon>
        <taxon>Vertebrata</taxon>
        <taxon>Euteleostomi</taxon>
        <taxon>Amphibia</taxon>
        <taxon>Batrachia</taxon>
        <taxon>Anura</taxon>
        <taxon>Pipoidea</taxon>
        <taxon>Pipidae</taxon>
        <taxon>Xenopodinae</taxon>
        <taxon>Xenopus</taxon>
        <taxon>Silurana</taxon>
    </lineage>
</organism>
<evidence type="ECO:0000256" key="5">
    <source>
        <dbReference type="ARBA" id="ARBA00022833"/>
    </source>
</evidence>
<dbReference type="Gene3D" id="2.60.120.920">
    <property type="match status" value="1"/>
</dbReference>
<dbReference type="GO" id="GO:0005737">
    <property type="term" value="C:cytoplasm"/>
    <property type="evidence" value="ECO:0007669"/>
    <property type="project" value="UniProtKB-ARBA"/>
</dbReference>
<dbReference type="Pfam" id="PF00622">
    <property type="entry name" value="SPRY"/>
    <property type="match status" value="1"/>
</dbReference>
<dbReference type="InterPro" id="IPR000315">
    <property type="entry name" value="Znf_B-box"/>
</dbReference>
<dbReference type="InterPro" id="IPR006574">
    <property type="entry name" value="PRY"/>
</dbReference>
<evidence type="ECO:0000259" key="11">
    <source>
        <dbReference type="PROSITE" id="PS50089"/>
    </source>
</evidence>
<accession>A0A1B8Y1R1</accession>
<dbReference type="GeneID" id="100495443"/>
<dbReference type="PANTHER" id="PTHR25465">
    <property type="entry name" value="B-BOX DOMAIN CONTAINING"/>
    <property type="match status" value="1"/>
</dbReference>
<dbReference type="STRING" id="8364.ENSXETP00000018292"/>
<feature type="coiled-coil region" evidence="9">
    <location>
        <begin position="199"/>
        <end position="305"/>
    </location>
</feature>
<evidence type="ECO:0000313" key="16">
    <source>
        <dbReference type="RefSeq" id="XP_002943039.2"/>
    </source>
</evidence>
<reference evidence="14" key="2">
    <citation type="submission" date="2011-07" db="UniProtKB">
        <authorList>
            <consortium name="Ensembl"/>
        </authorList>
    </citation>
    <scope>IDENTIFICATION</scope>
</reference>
<feature type="domain" description="B30.2/SPRY" evidence="13">
    <location>
        <begin position="354"/>
        <end position="542"/>
    </location>
</feature>
<dbReference type="GO" id="GO:0016874">
    <property type="term" value="F:ligase activity"/>
    <property type="evidence" value="ECO:0007669"/>
    <property type="project" value="UniProtKB-KW"/>
</dbReference>
<dbReference type="Bgee" id="ENSXETG00000030334">
    <property type="expression patterns" value="Expressed in skeletal muscle tissue and 8 other cell types or tissues"/>
</dbReference>
<keyword evidence="6" id="KW-0391">Immunity</keyword>
<dbReference type="SMART" id="SM00502">
    <property type="entry name" value="BBC"/>
    <property type="match status" value="1"/>
</dbReference>
<evidence type="ECO:0000313" key="14">
    <source>
        <dbReference type="Ensembl" id="ENSXETP00000018292"/>
    </source>
</evidence>
<dbReference type="AlphaFoldDB" id="F7CTL7"/>
<dbReference type="CDD" id="cd19769">
    <property type="entry name" value="Bbox2_TRIM16-like"/>
    <property type="match status" value="1"/>
</dbReference>
<dbReference type="InterPro" id="IPR027370">
    <property type="entry name" value="Znf-RING_euk"/>
</dbReference>
<keyword evidence="2" id="KW-0479">Metal-binding</keyword>
<dbReference type="SUPFAM" id="SSF57850">
    <property type="entry name" value="RING/U-box"/>
    <property type="match status" value="1"/>
</dbReference>
<keyword evidence="5" id="KW-0862">Zinc</keyword>
<keyword evidence="4" id="KW-0833">Ubl conjugation pathway</keyword>
<evidence type="ECO:0000256" key="1">
    <source>
        <dbReference type="ARBA" id="ARBA00022588"/>
    </source>
</evidence>
<keyword evidence="1" id="KW-0399">Innate immunity</keyword>
<gene>
    <name evidence="14 16 17" type="primary">LOC100495443</name>
</gene>
<evidence type="ECO:0000256" key="6">
    <source>
        <dbReference type="ARBA" id="ARBA00022859"/>
    </source>
</evidence>
<dbReference type="InterPro" id="IPR003879">
    <property type="entry name" value="Butyrophylin_SPRY"/>
</dbReference>
<dbReference type="Pfam" id="PF00643">
    <property type="entry name" value="zf-B_box"/>
    <property type="match status" value="1"/>
</dbReference>
<keyword evidence="10" id="KW-0732">Signal</keyword>
<dbReference type="PANTHER" id="PTHR25465:SF37">
    <property type="entry name" value="LOC100145105 PROTEIN"/>
    <property type="match status" value="1"/>
</dbReference>
<dbReference type="CDD" id="cd16597">
    <property type="entry name" value="RING-HC_TRIM25_C-IV"/>
    <property type="match status" value="1"/>
</dbReference>
<reference evidence="16" key="3">
    <citation type="submission" date="2025-04" db="UniProtKB">
        <authorList>
            <consortium name="RefSeq"/>
        </authorList>
    </citation>
    <scope>IDENTIFICATION</scope>
    <source>
        <strain evidence="16">Nigerian</strain>
        <tissue evidence="16">Liver and blood</tissue>
    </source>
</reference>
<dbReference type="SMART" id="SM00184">
    <property type="entry name" value="RING"/>
    <property type="match status" value="1"/>
</dbReference>
<dbReference type="InterPro" id="IPR001841">
    <property type="entry name" value="Znf_RING"/>
</dbReference>
<evidence type="ECO:0000259" key="13">
    <source>
        <dbReference type="PROSITE" id="PS50188"/>
    </source>
</evidence>
<keyword evidence="7 9" id="KW-0175">Coiled coil</keyword>
<evidence type="ECO:0000256" key="9">
    <source>
        <dbReference type="SAM" id="Coils"/>
    </source>
</evidence>
<feature type="chain" id="PRO_5044731513" evidence="10">
    <location>
        <begin position="29"/>
        <end position="542"/>
    </location>
</feature>
<dbReference type="SMART" id="SM00449">
    <property type="entry name" value="SPRY"/>
    <property type="match status" value="1"/>
</dbReference>
<keyword evidence="15" id="KW-1185">Reference proteome</keyword>